<evidence type="ECO:0000256" key="3">
    <source>
        <dbReference type="ARBA" id="ARBA00022448"/>
    </source>
</evidence>
<keyword evidence="5 9" id="KW-0997">Cell inner membrane</keyword>
<dbReference type="Pfam" id="PF00873">
    <property type="entry name" value="ACR_tran"/>
    <property type="match status" value="1"/>
</dbReference>
<dbReference type="InterPro" id="IPR004764">
    <property type="entry name" value="MdtF-like"/>
</dbReference>
<keyword evidence="13" id="KW-1185">Reference proteome</keyword>
<feature type="transmembrane region" description="Helical" evidence="9">
    <location>
        <begin position="910"/>
        <end position="932"/>
    </location>
</feature>
<evidence type="ECO:0000256" key="9">
    <source>
        <dbReference type="RuleBase" id="RU364070"/>
    </source>
</evidence>
<keyword evidence="4" id="KW-1003">Cell membrane</keyword>
<protein>
    <recommendedName>
        <fullName evidence="9">Efflux pump membrane transporter</fullName>
    </recommendedName>
</protein>
<feature type="domain" description="SSD" evidence="11">
    <location>
        <begin position="369"/>
        <end position="498"/>
    </location>
</feature>
<feature type="transmembrane region" description="Helical" evidence="9">
    <location>
        <begin position="884"/>
        <end position="903"/>
    </location>
</feature>
<dbReference type="Gene3D" id="3.30.70.1430">
    <property type="entry name" value="Multidrug efflux transporter AcrB pore domain"/>
    <property type="match status" value="2"/>
</dbReference>
<feature type="transmembrane region" description="Helical" evidence="9">
    <location>
        <begin position="441"/>
        <end position="461"/>
    </location>
</feature>
<evidence type="ECO:0000256" key="4">
    <source>
        <dbReference type="ARBA" id="ARBA00022475"/>
    </source>
</evidence>
<dbReference type="PANTHER" id="PTHR32063">
    <property type="match status" value="1"/>
</dbReference>
<keyword evidence="3 9" id="KW-0813">Transport</keyword>
<name>A0ABV2RG24_9CAUL</name>
<dbReference type="InterPro" id="IPR001036">
    <property type="entry name" value="Acrflvin-R"/>
</dbReference>
<dbReference type="Gene3D" id="3.30.70.1320">
    <property type="entry name" value="Multidrug efflux transporter AcrB pore domain like"/>
    <property type="match status" value="1"/>
</dbReference>
<dbReference type="NCBIfam" id="TIGR00915">
    <property type="entry name" value="2A0602"/>
    <property type="match status" value="1"/>
</dbReference>
<keyword evidence="7 9" id="KW-1133">Transmembrane helix</keyword>
<dbReference type="SUPFAM" id="SSF82693">
    <property type="entry name" value="Multidrug efflux transporter AcrB pore domain, PN1, PN2, PC1 and PC2 subdomains"/>
    <property type="match status" value="4"/>
</dbReference>
<evidence type="ECO:0000256" key="8">
    <source>
        <dbReference type="ARBA" id="ARBA00023136"/>
    </source>
</evidence>
<comment type="similarity">
    <text evidence="2 9">Belongs to the resistance-nodulation-cell division (RND) (TC 2.A.6) family.</text>
</comment>
<reference evidence="12 13" key="1">
    <citation type="submission" date="2024-06" db="EMBL/GenBank/DDBJ databases">
        <title>Sorghum-associated microbial communities from plants grown in Nebraska, USA.</title>
        <authorList>
            <person name="Schachtman D."/>
        </authorList>
    </citation>
    <scope>NUCLEOTIDE SEQUENCE [LARGE SCALE GENOMIC DNA]</scope>
    <source>
        <strain evidence="12 13">2814</strain>
    </source>
</reference>
<feature type="compositionally biased region" description="Pro residues" evidence="10">
    <location>
        <begin position="1073"/>
        <end position="1084"/>
    </location>
</feature>
<feature type="transmembrane region" description="Helical" evidence="9">
    <location>
        <begin position="396"/>
        <end position="420"/>
    </location>
</feature>
<proteinExistence type="inferred from homology"/>
<evidence type="ECO:0000259" key="11">
    <source>
        <dbReference type="PROSITE" id="PS50156"/>
    </source>
</evidence>
<feature type="transmembrane region" description="Helical" evidence="9">
    <location>
        <begin position="343"/>
        <end position="363"/>
    </location>
</feature>
<dbReference type="InterPro" id="IPR027463">
    <property type="entry name" value="AcrB_DN_DC_subdom"/>
</dbReference>
<dbReference type="PRINTS" id="PR00702">
    <property type="entry name" value="ACRIFLAVINRP"/>
</dbReference>
<accession>A0ABV2RG24</accession>
<dbReference type="SUPFAM" id="SSF82866">
    <property type="entry name" value="Multidrug efflux transporter AcrB transmembrane domain"/>
    <property type="match status" value="2"/>
</dbReference>
<comment type="subcellular location">
    <subcellularLocation>
        <location evidence="1 9">Cell inner membrane</location>
        <topology evidence="1 9">Multi-pass membrane protein</topology>
    </subcellularLocation>
</comment>
<dbReference type="Gene3D" id="1.20.1640.10">
    <property type="entry name" value="Multidrug efflux transporter AcrB transmembrane domain"/>
    <property type="match status" value="2"/>
</dbReference>
<dbReference type="SUPFAM" id="SSF82714">
    <property type="entry name" value="Multidrug efflux transporter AcrB TolC docking domain, DN and DC subdomains"/>
    <property type="match status" value="2"/>
</dbReference>
<dbReference type="PROSITE" id="PS50156">
    <property type="entry name" value="SSD"/>
    <property type="match status" value="1"/>
</dbReference>
<feature type="transmembrane region" description="Helical" evidence="9">
    <location>
        <begin position="12"/>
        <end position="32"/>
    </location>
</feature>
<organism evidence="12 13">
    <name type="scientific">Brevundimonas faecalis</name>
    <dbReference type="NCBI Taxonomy" id="947378"/>
    <lineage>
        <taxon>Bacteria</taxon>
        <taxon>Pseudomonadati</taxon>
        <taxon>Pseudomonadota</taxon>
        <taxon>Alphaproteobacteria</taxon>
        <taxon>Caulobacterales</taxon>
        <taxon>Caulobacteraceae</taxon>
        <taxon>Brevundimonas</taxon>
    </lineage>
</organism>
<feature type="region of interest" description="Disordered" evidence="10">
    <location>
        <begin position="1051"/>
        <end position="1091"/>
    </location>
</feature>
<feature type="transmembrane region" description="Helical" evidence="9">
    <location>
        <begin position="938"/>
        <end position="962"/>
    </location>
</feature>
<dbReference type="Gene3D" id="3.30.2090.10">
    <property type="entry name" value="Multidrug efflux transporter AcrB TolC docking domain, DN and DC subdomains"/>
    <property type="match status" value="2"/>
</dbReference>
<dbReference type="RefSeq" id="WP_354090508.1">
    <property type="nucleotide sequence ID" value="NZ_JBEPTF010000007.1"/>
</dbReference>
<evidence type="ECO:0000313" key="13">
    <source>
        <dbReference type="Proteomes" id="UP001549313"/>
    </source>
</evidence>
<dbReference type="EMBL" id="JBEPTF010000007">
    <property type="protein sequence ID" value="MET4685539.1"/>
    <property type="molecule type" value="Genomic_DNA"/>
</dbReference>
<feature type="transmembrane region" description="Helical" evidence="9">
    <location>
        <begin position="370"/>
        <end position="390"/>
    </location>
</feature>
<dbReference type="Gene3D" id="3.30.70.1440">
    <property type="entry name" value="Multidrug efflux transporter AcrB pore domain"/>
    <property type="match status" value="1"/>
</dbReference>
<evidence type="ECO:0000256" key="7">
    <source>
        <dbReference type="ARBA" id="ARBA00022989"/>
    </source>
</evidence>
<dbReference type="Proteomes" id="UP001549313">
    <property type="component" value="Unassembled WGS sequence"/>
</dbReference>
<gene>
    <name evidence="12" type="ORF">ABIE19_003492</name>
</gene>
<evidence type="ECO:0000256" key="6">
    <source>
        <dbReference type="ARBA" id="ARBA00022692"/>
    </source>
</evidence>
<feature type="transmembrane region" description="Helical" evidence="9">
    <location>
        <begin position="547"/>
        <end position="570"/>
    </location>
</feature>
<feature type="transmembrane region" description="Helical" evidence="9">
    <location>
        <begin position="473"/>
        <end position="500"/>
    </location>
</feature>
<evidence type="ECO:0000256" key="10">
    <source>
        <dbReference type="SAM" id="MobiDB-lite"/>
    </source>
</evidence>
<evidence type="ECO:0000313" key="12">
    <source>
        <dbReference type="EMBL" id="MET4685539.1"/>
    </source>
</evidence>
<feature type="transmembrane region" description="Helical" evidence="9">
    <location>
        <begin position="983"/>
        <end position="1004"/>
    </location>
</feature>
<keyword evidence="8 9" id="KW-0472">Membrane</keyword>
<dbReference type="NCBIfam" id="NF000282">
    <property type="entry name" value="RND_permease_1"/>
    <property type="match status" value="1"/>
</dbReference>
<evidence type="ECO:0000256" key="2">
    <source>
        <dbReference type="ARBA" id="ARBA00010942"/>
    </source>
</evidence>
<dbReference type="InterPro" id="IPR000731">
    <property type="entry name" value="SSD"/>
</dbReference>
<keyword evidence="6 9" id="KW-0812">Transmembrane</keyword>
<dbReference type="PANTHER" id="PTHR32063:SF11">
    <property type="entry name" value="CATION OR DRUG EFFLUX SYSTEM PROTEIN"/>
    <property type="match status" value="1"/>
</dbReference>
<evidence type="ECO:0000256" key="1">
    <source>
        <dbReference type="ARBA" id="ARBA00004429"/>
    </source>
</evidence>
<sequence length="1091" mass="115843">MNFSRFFIDRPIFAGVISVFITLIGLFAYPMLPLSQYPEIAPPTITINAAYPGASAETLAETVAAPIEQEVNGVEKMLYLTSSSTSDGAVAITVTFQPGTDLDSAQVLVQNRVALAEPKLPEQVRQIGVTVNKAESGFLMIVGLTSPDGSLDNDYVGNYATSTLRDRLLRIDGVGQVQVFGGGNYSMRVWIDPAKAAERGLTGPDIVAALRAQNVQAAAGAIGQPPFATNAAAFQLPVQVQGRLSDPDQFAEVVIKTDAQGRVTRVRDVARVELGAQDYGIRGFFDGQRGVGIAVVQQPGANALGTANRVLAEVEAVKAELPAGMNISIPYNPTEFVAASVEAVQHTVFEAVVLVAIVVLVFLQTWRAAIIPIVAIPVALVGTFAVQLALGYSINSLSLFALVLAVGIVVDDAIVVVENVERYLRQGLTPKEAAYRSMQEVSGALIAIGLVLTAVFVPTAFVPGIPGIFYRQFAVTIASAALISLLVSLTLSPAMAALLLKPHVDHANVRKPGLWGAITYYVRWAGDKFNQGFDWLSDKYGRLTARLVRSLMVVLIIYAGLLALTGWRLVDTPSGFIPEQDQGFLIGVVQLPAGASLDRTEAVMKRANEIIQKTEGVDGTVAFAGLDGSSFSFGSNAATIFVRLDAFENRTKEQAATALAGAITGATGGIEEANIFVIAPPAVQGLGNGNGFKMMIQDRSGAGYRALEGATFAMMGGAAQMPDQVQQVFSTYNTGSPRIAADVDRNKALMMGVQPSAVFDTLGVYLGSSYINDFNLLGRTFRVTAQAEPSARDDIADIANLKTRSASGAMVPIGAVANLREDSGPARVVRYNLFPASELQGQAAPGVSSGQGIAAMEQLASQALPQGFSYEWTELALQEKQASGGASMIFIMAVVFVFLVLAAQYEAFTLPLAVVLIVPMCLLAAMIGVNIRGLDNNILVQIGLVVLIALAAKNAILIVEFAKQAEEDEGMDRFEAAVYAAKVRLRPILMTSFAFIFGVVPLMLATGPGAEMRQSLGTSVFSGMLGVTFFGLIFTPVFYVMMRWLSAKLPKTPEKPRELPTTYGAPPHDPYDPNDPAPDSPQPTTPRLGDA</sequence>
<feature type="transmembrane region" description="Helical" evidence="9">
    <location>
        <begin position="1016"/>
        <end position="1041"/>
    </location>
</feature>
<evidence type="ECO:0000256" key="5">
    <source>
        <dbReference type="ARBA" id="ARBA00022519"/>
    </source>
</evidence>
<comment type="caution">
    <text evidence="12">The sequence shown here is derived from an EMBL/GenBank/DDBJ whole genome shotgun (WGS) entry which is preliminary data.</text>
</comment>